<proteinExistence type="predicted"/>
<reference evidence="2 3" key="1">
    <citation type="submission" date="2018-11" db="EMBL/GenBank/DDBJ databases">
        <authorList>
            <consortium name="Pathogen Informatics"/>
        </authorList>
    </citation>
    <scope>NUCLEOTIDE SEQUENCE [LARGE SCALE GENOMIC DNA]</scope>
</reference>
<accession>A0A3P7IZR0</accession>
<dbReference type="AlphaFoldDB" id="A0A3P7IZR0"/>
<evidence type="ECO:0000313" key="3">
    <source>
        <dbReference type="Proteomes" id="UP000270094"/>
    </source>
</evidence>
<sequence length="63" mass="6630">MVGSGRDDASDGRTCGSKDALTDATRPNKDAPEGHQNPELFAYAEAPTQQISVIDGNSPPQDE</sequence>
<dbReference type="Proteomes" id="UP000270094">
    <property type="component" value="Unassembled WGS sequence"/>
</dbReference>
<evidence type="ECO:0000256" key="1">
    <source>
        <dbReference type="SAM" id="MobiDB-lite"/>
    </source>
</evidence>
<keyword evidence="3" id="KW-1185">Reference proteome</keyword>
<name>A0A3P7IZR0_STRVU</name>
<feature type="compositionally biased region" description="Basic and acidic residues" evidence="1">
    <location>
        <begin position="1"/>
        <end position="11"/>
    </location>
</feature>
<feature type="region of interest" description="Disordered" evidence="1">
    <location>
        <begin position="1"/>
        <end position="63"/>
    </location>
</feature>
<gene>
    <name evidence="2" type="ORF">SVUK_LOCUS8491</name>
</gene>
<organism evidence="2 3">
    <name type="scientific">Strongylus vulgaris</name>
    <name type="common">Blood worm</name>
    <dbReference type="NCBI Taxonomy" id="40348"/>
    <lineage>
        <taxon>Eukaryota</taxon>
        <taxon>Metazoa</taxon>
        <taxon>Ecdysozoa</taxon>
        <taxon>Nematoda</taxon>
        <taxon>Chromadorea</taxon>
        <taxon>Rhabditida</taxon>
        <taxon>Rhabditina</taxon>
        <taxon>Rhabditomorpha</taxon>
        <taxon>Strongyloidea</taxon>
        <taxon>Strongylidae</taxon>
        <taxon>Strongylus</taxon>
    </lineage>
</organism>
<evidence type="ECO:0000313" key="2">
    <source>
        <dbReference type="EMBL" id="VDM73493.1"/>
    </source>
</evidence>
<protein>
    <submittedName>
        <fullName evidence="2">Uncharacterized protein</fullName>
    </submittedName>
</protein>
<dbReference type="EMBL" id="UYYB01030991">
    <property type="protein sequence ID" value="VDM73493.1"/>
    <property type="molecule type" value="Genomic_DNA"/>
</dbReference>